<proteinExistence type="inferred from homology"/>
<keyword evidence="4" id="KW-0678">Repressor</keyword>
<keyword evidence="11" id="KW-0131">Cell cycle</keyword>
<evidence type="ECO:0000256" key="1">
    <source>
        <dbReference type="ARBA" id="ARBA00004123"/>
    </source>
</evidence>
<keyword evidence="7 12" id="KW-0175">Coiled coil</keyword>
<evidence type="ECO:0000313" key="15">
    <source>
        <dbReference type="Proteomes" id="UP000014500"/>
    </source>
</evidence>
<dbReference type="PANTHER" id="PTHR16243">
    <property type="entry name" value="BTG3-ASSOCIATED NUCLEAR PROTEIN BANP"/>
    <property type="match status" value="1"/>
</dbReference>
<dbReference type="eggNOG" id="ENOG502QRIF">
    <property type="taxonomic scope" value="Eukaryota"/>
</dbReference>
<evidence type="ECO:0000256" key="6">
    <source>
        <dbReference type="ARBA" id="ARBA00023015"/>
    </source>
</evidence>
<dbReference type="EnsemblMetazoa" id="SMAR001820-RA">
    <property type="protein sequence ID" value="SMAR001820-PA"/>
    <property type="gene ID" value="SMAR001820"/>
</dbReference>
<dbReference type="AlphaFoldDB" id="T1ILJ1"/>
<evidence type="ECO:0000256" key="3">
    <source>
        <dbReference type="ARBA" id="ARBA00015794"/>
    </source>
</evidence>
<evidence type="ECO:0000256" key="9">
    <source>
        <dbReference type="ARBA" id="ARBA00023163"/>
    </source>
</evidence>
<keyword evidence="8" id="KW-0238">DNA-binding</keyword>
<dbReference type="EMBL" id="JH430824">
    <property type="status" value="NOT_ANNOTATED_CDS"/>
    <property type="molecule type" value="Genomic_DNA"/>
</dbReference>
<dbReference type="HOGENOM" id="CLU_060191_0_0_1"/>
<name>T1ILJ1_STRMM</name>
<dbReference type="PhylomeDB" id="T1ILJ1"/>
<evidence type="ECO:0000256" key="12">
    <source>
        <dbReference type="SAM" id="Coils"/>
    </source>
</evidence>
<keyword evidence="9" id="KW-0804">Transcription</keyword>
<feature type="domain" description="BEN" evidence="13">
    <location>
        <begin position="168"/>
        <end position="263"/>
    </location>
</feature>
<evidence type="ECO:0000256" key="11">
    <source>
        <dbReference type="ARBA" id="ARBA00023306"/>
    </source>
</evidence>
<protein>
    <recommendedName>
        <fullName evidence="3">Protein BANP</fullName>
    </recommendedName>
</protein>
<dbReference type="InterPro" id="IPR018379">
    <property type="entry name" value="BEN_domain"/>
</dbReference>
<dbReference type="GO" id="GO:0034504">
    <property type="term" value="P:protein localization to nucleus"/>
    <property type="evidence" value="ECO:0007669"/>
    <property type="project" value="TreeGrafter"/>
</dbReference>
<evidence type="ECO:0000256" key="8">
    <source>
        <dbReference type="ARBA" id="ARBA00023125"/>
    </source>
</evidence>
<dbReference type="GO" id="GO:0003677">
    <property type="term" value="F:DNA binding"/>
    <property type="evidence" value="ECO:0007669"/>
    <property type="project" value="UniProtKB-KW"/>
</dbReference>
<evidence type="ECO:0000256" key="10">
    <source>
        <dbReference type="ARBA" id="ARBA00023242"/>
    </source>
</evidence>
<evidence type="ECO:0000256" key="2">
    <source>
        <dbReference type="ARBA" id="ARBA00009735"/>
    </source>
</evidence>
<sequence>MTENGTDESHLGDHHNLSVCVEHLSQDVGENSQDEDIGLKMDVEFEDDDEVDFNLPLKQILISMNQAICHRLDTIEQQLDNLNQYCQHLEQKIEDISANVRDHNLQINSKHSGQASVVGLSPTSTGAATLTQATPFTTTVGPNLIPIRLNTESDFPNGSWLGDELNPEMRVRCEIVSSNLLHINTTCPTPEKMALTLLDHLFPRDVQACSNISGVGKHKKKQLDPLLVFGIRHLVHKFGITEKDWHRIKQNMDSKCRTAFRRKQKGLPMMDSENEASMDHISDGGETTDLDQSEAITLEPSTISVVEEGDLNNVMQGAQVIHTTDGDIQVLHATPEQIARIQQTHQIQILTSNHVITDGQIIQHISEAETHLLNDDDTHEELNEDIE</sequence>
<comment type="similarity">
    <text evidence="2">Belongs to the BANP/SMAR1 family.</text>
</comment>
<dbReference type="InterPro" id="IPR042343">
    <property type="entry name" value="BANP"/>
</dbReference>
<dbReference type="Proteomes" id="UP000014500">
    <property type="component" value="Unassembled WGS sequence"/>
</dbReference>
<reference evidence="14" key="2">
    <citation type="submission" date="2015-02" db="UniProtKB">
        <authorList>
            <consortium name="EnsemblMetazoa"/>
        </authorList>
    </citation>
    <scope>IDENTIFICATION</scope>
</reference>
<keyword evidence="10" id="KW-0539">Nucleus</keyword>
<dbReference type="Gene3D" id="1.10.10.2590">
    <property type="entry name" value="BEN domain"/>
    <property type="match status" value="1"/>
</dbReference>
<evidence type="ECO:0000256" key="7">
    <source>
        <dbReference type="ARBA" id="ARBA00023054"/>
    </source>
</evidence>
<reference evidence="15" key="1">
    <citation type="submission" date="2011-05" db="EMBL/GenBank/DDBJ databases">
        <authorList>
            <person name="Richards S.R."/>
            <person name="Qu J."/>
            <person name="Jiang H."/>
            <person name="Jhangiani S.N."/>
            <person name="Agravi P."/>
            <person name="Goodspeed R."/>
            <person name="Gross S."/>
            <person name="Mandapat C."/>
            <person name="Jackson L."/>
            <person name="Mathew T."/>
            <person name="Pu L."/>
            <person name="Thornton R."/>
            <person name="Saada N."/>
            <person name="Wilczek-Boney K.B."/>
            <person name="Lee S."/>
            <person name="Kovar C."/>
            <person name="Wu Y."/>
            <person name="Scherer S.E."/>
            <person name="Worley K.C."/>
            <person name="Muzny D.M."/>
            <person name="Gibbs R."/>
        </authorList>
    </citation>
    <scope>NUCLEOTIDE SEQUENCE</scope>
    <source>
        <strain evidence="15">Brora</strain>
    </source>
</reference>
<evidence type="ECO:0000256" key="4">
    <source>
        <dbReference type="ARBA" id="ARBA00022491"/>
    </source>
</evidence>
<dbReference type="SMART" id="SM01025">
    <property type="entry name" value="BEN"/>
    <property type="match status" value="1"/>
</dbReference>
<keyword evidence="6" id="KW-0805">Transcription regulation</keyword>
<evidence type="ECO:0000313" key="14">
    <source>
        <dbReference type="EnsemblMetazoa" id="SMAR001820-PA"/>
    </source>
</evidence>
<dbReference type="GO" id="GO:0006325">
    <property type="term" value="P:chromatin organization"/>
    <property type="evidence" value="ECO:0007669"/>
    <property type="project" value="UniProtKB-KW"/>
</dbReference>
<dbReference type="Pfam" id="PF10523">
    <property type="entry name" value="BEN"/>
    <property type="match status" value="1"/>
</dbReference>
<evidence type="ECO:0000259" key="13">
    <source>
        <dbReference type="PROSITE" id="PS51457"/>
    </source>
</evidence>
<organism evidence="14 15">
    <name type="scientific">Strigamia maritima</name>
    <name type="common">European centipede</name>
    <name type="synonym">Geophilus maritimus</name>
    <dbReference type="NCBI Taxonomy" id="126957"/>
    <lineage>
        <taxon>Eukaryota</taxon>
        <taxon>Metazoa</taxon>
        <taxon>Ecdysozoa</taxon>
        <taxon>Arthropoda</taxon>
        <taxon>Myriapoda</taxon>
        <taxon>Chilopoda</taxon>
        <taxon>Pleurostigmophora</taxon>
        <taxon>Geophilomorpha</taxon>
        <taxon>Linotaeniidae</taxon>
        <taxon>Strigamia</taxon>
    </lineage>
</organism>
<dbReference type="PROSITE" id="PS51457">
    <property type="entry name" value="BEN"/>
    <property type="match status" value="1"/>
</dbReference>
<keyword evidence="5" id="KW-0156">Chromatin regulator</keyword>
<dbReference type="GO" id="GO:0042177">
    <property type="term" value="P:negative regulation of protein catabolic process"/>
    <property type="evidence" value="ECO:0007669"/>
    <property type="project" value="TreeGrafter"/>
</dbReference>
<dbReference type="PANTHER" id="PTHR16243:SF2">
    <property type="entry name" value="PROTEIN BANP"/>
    <property type="match status" value="1"/>
</dbReference>
<comment type="subcellular location">
    <subcellularLocation>
        <location evidence="1">Nucleus</location>
    </subcellularLocation>
</comment>
<evidence type="ECO:0000256" key="5">
    <source>
        <dbReference type="ARBA" id="ARBA00022853"/>
    </source>
</evidence>
<accession>T1ILJ1</accession>
<keyword evidence="15" id="KW-1185">Reference proteome</keyword>
<dbReference type="GO" id="GO:0005634">
    <property type="term" value="C:nucleus"/>
    <property type="evidence" value="ECO:0007669"/>
    <property type="project" value="UniProtKB-SubCell"/>
</dbReference>
<dbReference type="STRING" id="126957.T1ILJ1"/>
<feature type="coiled-coil region" evidence="12">
    <location>
        <begin position="72"/>
        <end position="106"/>
    </location>
</feature>